<sequence>MAYFPIFTQIDGKRCLIAGGGKVAARKVYTLLQYGADVVVMAEKVCGEIKEVLPEENVFEGVFKYIHKNRCNKNEWDIDENKYDTGGNISNTELENTLDKRYSSNSNLKNISYDLEISENLLESLSADLSEDLLKIRKNIFLEKEIGKAFLVVAATSNREENHHIAELCHAYNVLVNVADSEEESSFIFPSVVRKGDISIGINSGTGSPTVSKHIRKQIEKAVPDYYADIAVFMGKLREYVKANFKEESQRRYILKTAAAEAFAEERVLTQKEIEEIIRQGQK</sequence>
<evidence type="ECO:0000313" key="7">
    <source>
        <dbReference type="EMBL" id="CUN88356.1"/>
    </source>
</evidence>
<comment type="pathway">
    <text evidence="1">Porphyrin-containing compound metabolism; siroheme biosynthesis; sirohydrochlorin from precorrin-2: step 1/1.</text>
</comment>
<protein>
    <recommendedName>
        <fullName evidence="2">precorrin-2 dehydrogenase</fullName>
        <ecNumber evidence="2">1.3.1.76</ecNumber>
    </recommendedName>
</protein>
<dbReference type="PANTHER" id="PTHR35330:SF1">
    <property type="entry name" value="SIROHEME BIOSYNTHESIS PROTEIN MET8"/>
    <property type="match status" value="1"/>
</dbReference>
<dbReference type="RefSeq" id="WP_005343281.1">
    <property type="nucleotide sequence ID" value="NZ_BLYK01000021.1"/>
</dbReference>
<dbReference type="SUPFAM" id="SSF75615">
    <property type="entry name" value="Siroheme synthase middle domains-like"/>
    <property type="match status" value="1"/>
</dbReference>
<dbReference type="Gene3D" id="3.40.50.720">
    <property type="entry name" value="NAD(P)-binding Rossmann-like Domain"/>
    <property type="match status" value="1"/>
</dbReference>
<dbReference type="GO" id="GO:0043115">
    <property type="term" value="F:precorrin-2 dehydrogenase activity"/>
    <property type="evidence" value="ECO:0007669"/>
    <property type="project" value="UniProtKB-EC"/>
</dbReference>
<keyword evidence="5" id="KW-0627">Porphyrin biosynthesis</keyword>
<comment type="catalytic activity">
    <reaction evidence="6">
        <text>precorrin-2 + NAD(+) = sirohydrochlorin + NADH + 2 H(+)</text>
        <dbReference type="Rhea" id="RHEA:15613"/>
        <dbReference type="ChEBI" id="CHEBI:15378"/>
        <dbReference type="ChEBI" id="CHEBI:57540"/>
        <dbReference type="ChEBI" id="CHEBI:57945"/>
        <dbReference type="ChEBI" id="CHEBI:58351"/>
        <dbReference type="ChEBI" id="CHEBI:58827"/>
        <dbReference type="EC" id="1.3.1.76"/>
    </reaction>
</comment>
<proteinExistence type="predicted"/>
<name>A0A174ALQ4_9FIRM</name>
<dbReference type="SUPFAM" id="SSF51735">
    <property type="entry name" value="NAD(P)-binding Rossmann-fold domains"/>
    <property type="match status" value="1"/>
</dbReference>
<reference evidence="7 8" key="1">
    <citation type="submission" date="2015-09" db="EMBL/GenBank/DDBJ databases">
        <authorList>
            <consortium name="Pathogen Informatics"/>
        </authorList>
    </citation>
    <scope>NUCLEOTIDE SEQUENCE [LARGE SCALE GENOMIC DNA]</scope>
    <source>
        <strain evidence="7 8">2789STDY5834835</strain>
    </source>
</reference>
<dbReference type="InterPro" id="IPR042518">
    <property type="entry name" value="SirC_C"/>
</dbReference>
<dbReference type="GO" id="GO:0004325">
    <property type="term" value="F:ferrochelatase activity"/>
    <property type="evidence" value="ECO:0007669"/>
    <property type="project" value="InterPro"/>
</dbReference>
<evidence type="ECO:0000256" key="2">
    <source>
        <dbReference type="ARBA" id="ARBA00012400"/>
    </source>
</evidence>
<dbReference type="GeneID" id="75049725"/>
<dbReference type="InterPro" id="IPR006367">
    <property type="entry name" value="Sirohaem_synthase_N"/>
</dbReference>
<dbReference type="Pfam" id="PF13241">
    <property type="entry name" value="NAD_binding_7"/>
    <property type="match status" value="1"/>
</dbReference>
<evidence type="ECO:0000256" key="5">
    <source>
        <dbReference type="ARBA" id="ARBA00023244"/>
    </source>
</evidence>
<dbReference type="Proteomes" id="UP000095679">
    <property type="component" value="Unassembled WGS sequence"/>
</dbReference>
<dbReference type="Gene3D" id="1.10.8.610">
    <property type="entry name" value="SirC, precorrin-2 dehydrogenase, C-terminal helical domain-like"/>
    <property type="match status" value="1"/>
</dbReference>
<gene>
    <name evidence="7" type="primary">cysG</name>
    <name evidence="7" type="ORF">ERS852450_00796</name>
</gene>
<dbReference type="NCBIfam" id="TIGR01470">
    <property type="entry name" value="cysG_Nterm"/>
    <property type="match status" value="1"/>
</dbReference>
<dbReference type="InterPro" id="IPR028161">
    <property type="entry name" value="Met8-like"/>
</dbReference>
<dbReference type="EMBL" id="CYZL01000005">
    <property type="protein sequence ID" value="CUN88356.1"/>
    <property type="molecule type" value="Genomic_DNA"/>
</dbReference>
<keyword evidence="4" id="KW-0520">NAD</keyword>
<dbReference type="InterPro" id="IPR036291">
    <property type="entry name" value="NAD(P)-bd_dom_sf"/>
</dbReference>
<evidence type="ECO:0000256" key="1">
    <source>
        <dbReference type="ARBA" id="ARBA00005010"/>
    </source>
</evidence>
<dbReference type="GO" id="GO:0019354">
    <property type="term" value="P:siroheme biosynthetic process"/>
    <property type="evidence" value="ECO:0007669"/>
    <property type="project" value="UniProtKB-UniPathway"/>
</dbReference>
<evidence type="ECO:0000256" key="6">
    <source>
        <dbReference type="ARBA" id="ARBA00047561"/>
    </source>
</evidence>
<keyword evidence="3" id="KW-0560">Oxidoreductase</keyword>
<dbReference type="AlphaFoldDB" id="A0A174ALQ4"/>
<evidence type="ECO:0000256" key="3">
    <source>
        <dbReference type="ARBA" id="ARBA00023002"/>
    </source>
</evidence>
<evidence type="ECO:0000256" key="4">
    <source>
        <dbReference type="ARBA" id="ARBA00023027"/>
    </source>
</evidence>
<dbReference type="EC" id="1.3.1.76" evidence="2"/>
<dbReference type="UniPathway" id="UPA00262">
    <property type="reaction ID" value="UER00222"/>
</dbReference>
<accession>A0A174ALQ4</accession>
<organism evidence="7 8">
    <name type="scientific">Anaerobutyricum hallii</name>
    <dbReference type="NCBI Taxonomy" id="39488"/>
    <lineage>
        <taxon>Bacteria</taxon>
        <taxon>Bacillati</taxon>
        <taxon>Bacillota</taxon>
        <taxon>Clostridia</taxon>
        <taxon>Lachnospirales</taxon>
        <taxon>Lachnospiraceae</taxon>
        <taxon>Anaerobutyricum</taxon>
    </lineage>
</organism>
<evidence type="ECO:0000313" key="8">
    <source>
        <dbReference type="Proteomes" id="UP000095679"/>
    </source>
</evidence>
<dbReference type="PANTHER" id="PTHR35330">
    <property type="entry name" value="SIROHEME BIOSYNTHESIS PROTEIN MET8"/>
    <property type="match status" value="1"/>
</dbReference>